<comment type="caution">
    <text evidence="2">The sequence shown here is derived from an EMBL/GenBank/DDBJ whole genome shotgun (WGS) entry which is preliminary data.</text>
</comment>
<evidence type="ECO:0000313" key="2">
    <source>
        <dbReference type="EMBL" id="PPR00350.1"/>
    </source>
</evidence>
<name>A0A409YBG7_9AGAR</name>
<evidence type="ECO:0000256" key="1">
    <source>
        <dbReference type="SAM" id="MobiDB-lite"/>
    </source>
</evidence>
<dbReference type="Proteomes" id="UP000284706">
    <property type="component" value="Unassembled WGS sequence"/>
</dbReference>
<protein>
    <submittedName>
        <fullName evidence="2">Uncharacterized protein</fullName>
    </submittedName>
</protein>
<sequence length="72" mass="8111">MYAQPRRVCGKQEAGSRMERKGSGNEDARRRRWRMTESTVSDVVEQKTQEGRSNGRKANPDGGKDLKKDADG</sequence>
<organism evidence="2 3">
    <name type="scientific">Gymnopilus dilepis</name>
    <dbReference type="NCBI Taxonomy" id="231916"/>
    <lineage>
        <taxon>Eukaryota</taxon>
        <taxon>Fungi</taxon>
        <taxon>Dikarya</taxon>
        <taxon>Basidiomycota</taxon>
        <taxon>Agaricomycotina</taxon>
        <taxon>Agaricomycetes</taxon>
        <taxon>Agaricomycetidae</taxon>
        <taxon>Agaricales</taxon>
        <taxon>Agaricineae</taxon>
        <taxon>Hymenogastraceae</taxon>
        <taxon>Gymnopilus</taxon>
    </lineage>
</organism>
<dbReference type="EMBL" id="NHYE01001011">
    <property type="protein sequence ID" value="PPR00350.1"/>
    <property type="molecule type" value="Genomic_DNA"/>
</dbReference>
<evidence type="ECO:0000313" key="3">
    <source>
        <dbReference type="Proteomes" id="UP000284706"/>
    </source>
</evidence>
<accession>A0A409YBG7</accession>
<feature type="region of interest" description="Disordered" evidence="1">
    <location>
        <begin position="1"/>
        <end position="72"/>
    </location>
</feature>
<dbReference type="InParanoid" id="A0A409YBG7"/>
<feature type="compositionally biased region" description="Basic and acidic residues" evidence="1">
    <location>
        <begin position="14"/>
        <end position="29"/>
    </location>
</feature>
<keyword evidence="3" id="KW-1185">Reference proteome</keyword>
<feature type="compositionally biased region" description="Basic and acidic residues" evidence="1">
    <location>
        <begin position="58"/>
        <end position="72"/>
    </location>
</feature>
<gene>
    <name evidence="2" type="ORF">CVT26_009720</name>
</gene>
<dbReference type="AlphaFoldDB" id="A0A409YBG7"/>
<proteinExistence type="predicted"/>
<reference evidence="2 3" key="1">
    <citation type="journal article" date="2018" name="Evol. Lett.">
        <title>Horizontal gene cluster transfer increased hallucinogenic mushroom diversity.</title>
        <authorList>
            <person name="Reynolds H.T."/>
            <person name="Vijayakumar V."/>
            <person name="Gluck-Thaler E."/>
            <person name="Korotkin H.B."/>
            <person name="Matheny P.B."/>
            <person name="Slot J.C."/>
        </authorList>
    </citation>
    <scope>NUCLEOTIDE SEQUENCE [LARGE SCALE GENOMIC DNA]</scope>
    <source>
        <strain evidence="2 3">SRW20</strain>
    </source>
</reference>